<dbReference type="GO" id="GO:0003677">
    <property type="term" value="F:DNA binding"/>
    <property type="evidence" value="ECO:0007669"/>
    <property type="project" value="UniProtKB-KW"/>
</dbReference>
<dbReference type="InterPro" id="IPR005650">
    <property type="entry name" value="BlaI_family"/>
</dbReference>
<dbReference type="RefSeq" id="WP_146849116.1">
    <property type="nucleotide sequence ID" value="NZ_BKAG01000004.1"/>
</dbReference>
<reference evidence="5 6" key="1">
    <citation type="submission" date="2019-07" db="EMBL/GenBank/DDBJ databases">
        <title>Whole genome shotgun sequence of Brevifollis gellanilyticus NBRC 108608.</title>
        <authorList>
            <person name="Hosoyama A."/>
            <person name="Uohara A."/>
            <person name="Ohji S."/>
            <person name="Ichikawa N."/>
        </authorList>
    </citation>
    <scope>NUCLEOTIDE SEQUENCE [LARGE SCALE GENOMIC DNA]</scope>
    <source>
        <strain evidence="5 6">NBRC 108608</strain>
    </source>
</reference>
<dbReference type="InterPro" id="IPR036390">
    <property type="entry name" value="WH_DNA-bd_sf"/>
</dbReference>
<dbReference type="Proteomes" id="UP000321577">
    <property type="component" value="Unassembled WGS sequence"/>
</dbReference>
<comment type="similarity">
    <text evidence="1">Belongs to the BlaI transcriptional regulatory family.</text>
</comment>
<comment type="caution">
    <text evidence="5">The sequence shown here is derived from an EMBL/GenBank/DDBJ whole genome shotgun (WGS) entry which is preliminary data.</text>
</comment>
<evidence type="ECO:0000256" key="3">
    <source>
        <dbReference type="ARBA" id="ARBA00023125"/>
    </source>
</evidence>
<dbReference type="SUPFAM" id="SSF46785">
    <property type="entry name" value="Winged helix' DNA-binding domain"/>
    <property type="match status" value="1"/>
</dbReference>
<dbReference type="Gene3D" id="1.10.10.10">
    <property type="entry name" value="Winged helix-like DNA-binding domain superfamily/Winged helix DNA-binding domain"/>
    <property type="match status" value="1"/>
</dbReference>
<evidence type="ECO:0000313" key="5">
    <source>
        <dbReference type="EMBL" id="GEP41658.1"/>
    </source>
</evidence>
<dbReference type="InterPro" id="IPR036388">
    <property type="entry name" value="WH-like_DNA-bd_sf"/>
</dbReference>
<name>A0A512M4M0_9BACT</name>
<dbReference type="EMBL" id="BKAG01000004">
    <property type="protein sequence ID" value="GEP41658.1"/>
    <property type="molecule type" value="Genomic_DNA"/>
</dbReference>
<dbReference type="OrthoDB" id="9813987at2"/>
<evidence type="ECO:0000313" key="6">
    <source>
        <dbReference type="Proteomes" id="UP000321577"/>
    </source>
</evidence>
<evidence type="ECO:0008006" key="7">
    <source>
        <dbReference type="Google" id="ProtNLM"/>
    </source>
</evidence>
<organism evidence="5 6">
    <name type="scientific">Brevifollis gellanilyticus</name>
    <dbReference type="NCBI Taxonomy" id="748831"/>
    <lineage>
        <taxon>Bacteria</taxon>
        <taxon>Pseudomonadati</taxon>
        <taxon>Verrucomicrobiota</taxon>
        <taxon>Verrucomicrobiia</taxon>
        <taxon>Verrucomicrobiales</taxon>
        <taxon>Verrucomicrobiaceae</taxon>
    </lineage>
</organism>
<sequence>MWDNEVFKNVSRRERQVLEIVMRRGKATAREIEEDLPDAPTYSAVRSILRLLVEKSMLVKTLQGRTDEYSLPLPAEKARVNALHQMVRDFFSNSVGAAAMALLGDRKSKLSKEEADQLMKLIQEARQK</sequence>
<keyword evidence="3" id="KW-0238">DNA-binding</keyword>
<gene>
    <name evidence="5" type="ORF">BGE01nite_09490</name>
</gene>
<accession>A0A512M4M0</accession>
<evidence type="ECO:0000256" key="2">
    <source>
        <dbReference type="ARBA" id="ARBA00023015"/>
    </source>
</evidence>
<keyword evidence="6" id="KW-1185">Reference proteome</keyword>
<proteinExistence type="inferred from homology"/>
<evidence type="ECO:0000256" key="4">
    <source>
        <dbReference type="ARBA" id="ARBA00023163"/>
    </source>
</evidence>
<dbReference type="GO" id="GO:0045892">
    <property type="term" value="P:negative regulation of DNA-templated transcription"/>
    <property type="evidence" value="ECO:0007669"/>
    <property type="project" value="InterPro"/>
</dbReference>
<dbReference type="Pfam" id="PF03965">
    <property type="entry name" value="Penicillinase_R"/>
    <property type="match status" value="1"/>
</dbReference>
<keyword evidence="4" id="KW-0804">Transcription</keyword>
<evidence type="ECO:0000256" key="1">
    <source>
        <dbReference type="ARBA" id="ARBA00011046"/>
    </source>
</evidence>
<protein>
    <recommendedName>
        <fullName evidence="7">Transcriptional regulator</fullName>
    </recommendedName>
</protein>
<keyword evidence="2" id="KW-0805">Transcription regulation</keyword>
<dbReference type="AlphaFoldDB" id="A0A512M4M0"/>